<dbReference type="AlphaFoldDB" id="A0A0B1TNS7"/>
<reference evidence="2 3" key="1">
    <citation type="submission" date="2014-03" db="EMBL/GenBank/DDBJ databases">
        <title>Draft genome of the hookworm Oesophagostomum dentatum.</title>
        <authorList>
            <person name="Mitreva M."/>
        </authorList>
    </citation>
    <scope>NUCLEOTIDE SEQUENCE [LARGE SCALE GENOMIC DNA]</scope>
    <source>
        <strain evidence="2 3">OD-Hann</strain>
    </source>
</reference>
<name>A0A0B1TNS7_OESDE</name>
<evidence type="ECO:0000256" key="1">
    <source>
        <dbReference type="SAM" id="MobiDB-lite"/>
    </source>
</evidence>
<protein>
    <submittedName>
        <fullName evidence="2">Uncharacterized protein</fullName>
    </submittedName>
</protein>
<proteinExistence type="predicted"/>
<gene>
    <name evidence="2" type="ORF">OESDEN_00849</name>
</gene>
<accession>A0A0B1TNS7</accession>
<feature type="compositionally biased region" description="Low complexity" evidence="1">
    <location>
        <begin position="33"/>
        <end position="49"/>
    </location>
</feature>
<sequence>MILVASHGRMDAFANTFHLLGGGSQPNQPNPPTYAQQPQAAPAAAAAAEYQQKERRMSDIEHLYETSRKIDFEDF</sequence>
<dbReference type="Proteomes" id="UP000053660">
    <property type="component" value="Unassembled WGS sequence"/>
</dbReference>
<organism evidence="2 3">
    <name type="scientific">Oesophagostomum dentatum</name>
    <name type="common">Nodular worm</name>
    <dbReference type="NCBI Taxonomy" id="61180"/>
    <lineage>
        <taxon>Eukaryota</taxon>
        <taxon>Metazoa</taxon>
        <taxon>Ecdysozoa</taxon>
        <taxon>Nematoda</taxon>
        <taxon>Chromadorea</taxon>
        <taxon>Rhabditida</taxon>
        <taxon>Rhabditina</taxon>
        <taxon>Rhabditomorpha</taxon>
        <taxon>Strongyloidea</taxon>
        <taxon>Strongylidae</taxon>
        <taxon>Oesophagostomum</taxon>
    </lineage>
</organism>
<evidence type="ECO:0000313" key="2">
    <source>
        <dbReference type="EMBL" id="KHJ99163.1"/>
    </source>
</evidence>
<keyword evidence="3" id="KW-1185">Reference proteome</keyword>
<feature type="region of interest" description="Disordered" evidence="1">
    <location>
        <begin position="20"/>
        <end position="49"/>
    </location>
</feature>
<dbReference type="EMBL" id="KN549239">
    <property type="protein sequence ID" value="KHJ99163.1"/>
    <property type="molecule type" value="Genomic_DNA"/>
</dbReference>
<evidence type="ECO:0000313" key="3">
    <source>
        <dbReference type="Proteomes" id="UP000053660"/>
    </source>
</evidence>